<organism evidence="1 2">
    <name type="scientific">Nicotiana tabacum</name>
    <name type="common">Common tobacco</name>
    <dbReference type="NCBI Taxonomy" id="4097"/>
    <lineage>
        <taxon>Eukaryota</taxon>
        <taxon>Viridiplantae</taxon>
        <taxon>Streptophyta</taxon>
        <taxon>Embryophyta</taxon>
        <taxon>Tracheophyta</taxon>
        <taxon>Spermatophyta</taxon>
        <taxon>Magnoliopsida</taxon>
        <taxon>eudicotyledons</taxon>
        <taxon>Gunneridae</taxon>
        <taxon>Pentapetalae</taxon>
        <taxon>asterids</taxon>
        <taxon>lamiids</taxon>
        <taxon>Solanales</taxon>
        <taxon>Solanaceae</taxon>
        <taxon>Nicotianoideae</taxon>
        <taxon>Nicotianeae</taxon>
        <taxon>Nicotiana</taxon>
    </lineage>
</organism>
<gene>
    <name evidence="2" type="primary">LOC142167230</name>
</gene>
<reference evidence="2" key="2">
    <citation type="submission" date="2025-08" db="UniProtKB">
        <authorList>
            <consortium name="RefSeq"/>
        </authorList>
    </citation>
    <scope>IDENTIFICATION</scope>
    <source>
        <tissue evidence="2">Leaf</tissue>
    </source>
</reference>
<dbReference type="Proteomes" id="UP000790787">
    <property type="component" value="Chromosome 12"/>
</dbReference>
<reference evidence="1" key="1">
    <citation type="journal article" date="2014" name="Nat. Commun.">
        <title>The tobacco genome sequence and its comparison with those of tomato and potato.</title>
        <authorList>
            <person name="Sierro N."/>
            <person name="Battey J.N."/>
            <person name="Ouadi S."/>
            <person name="Bakaher N."/>
            <person name="Bovet L."/>
            <person name="Willig A."/>
            <person name="Goepfert S."/>
            <person name="Peitsch M.C."/>
            <person name="Ivanov N.V."/>
        </authorList>
    </citation>
    <scope>NUCLEOTIDE SEQUENCE [LARGE SCALE GENOMIC DNA]</scope>
</reference>
<dbReference type="RefSeq" id="XP_075083488.1">
    <property type="nucleotide sequence ID" value="XM_075227387.1"/>
</dbReference>
<evidence type="ECO:0000313" key="1">
    <source>
        <dbReference type="Proteomes" id="UP000790787"/>
    </source>
</evidence>
<proteinExistence type="predicted"/>
<name>A0AC58SET4_TOBAC</name>
<evidence type="ECO:0000313" key="2">
    <source>
        <dbReference type="RefSeq" id="XP_075083488.1"/>
    </source>
</evidence>
<accession>A0AC58SET4</accession>
<keyword evidence="1" id="KW-1185">Reference proteome</keyword>
<protein>
    <submittedName>
        <fullName evidence="2">Uncharacterized protein LOC142167230</fullName>
    </submittedName>
</protein>
<sequence>MGAAGINVPLKLKQVIRHWWNAQFCPTLKPLYQAVPSIITWELWKKRNVGKHGGSVSKDRVIREVNRTLHQLARVRYAWLSNIPLLWPDIIQFFEGYKLILITRRVTWQLPHYGWYKCNTDGASKENPGPSSLGFCVRNDEGNLVYAREVDLGVTTNVVIEGGWDPPWAIVPDVQKIKDMRDNFNVIFQHVFREGTTEFHSFSELPSAGRRLINLDKSQTPNLRVRIAKRRASD</sequence>